<organism evidence="1 2">
    <name type="scientific">Moorena producens 3L</name>
    <dbReference type="NCBI Taxonomy" id="489825"/>
    <lineage>
        <taxon>Bacteria</taxon>
        <taxon>Bacillati</taxon>
        <taxon>Cyanobacteriota</taxon>
        <taxon>Cyanophyceae</taxon>
        <taxon>Coleofasciculales</taxon>
        <taxon>Coleofasciculaceae</taxon>
        <taxon>Moorena</taxon>
    </lineage>
</organism>
<evidence type="ECO:0000313" key="1">
    <source>
        <dbReference type="EMBL" id="EGJ29988.1"/>
    </source>
</evidence>
<dbReference type="EMBL" id="GL890964">
    <property type="protein sequence ID" value="EGJ29988.1"/>
    <property type="molecule type" value="Genomic_DNA"/>
</dbReference>
<dbReference type="HOGENOM" id="CLU_3382745_0_0_3"/>
<dbReference type="AlphaFoldDB" id="F4XZI3"/>
<protein>
    <submittedName>
        <fullName evidence="1">Uncharacterized protein</fullName>
    </submittedName>
</protein>
<evidence type="ECO:0000313" key="2">
    <source>
        <dbReference type="Proteomes" id="UP000003959"/>
    </source>
</evidence>
<accession>F4XZI3</accession>
<reference evidence="2" key="1">
    <citation type="journal article" date="2011" name="Proc. Natl. Acad. Sci. U.S.A.">
        <title>Genomic insights into the physiology and ecology of the marine filamentous cyanobacterium Lyngbya majuscula.</title>
        <authorList>
            <person name="Jones A.C."/>
            <person name="Monroe E.A."/>
            <person name="Podell S."/>
            <person name="Hess W.R."/>
            <person name="Klages S."/>
            <person name="Esquenazi E."/>
            <person name="Niessen S."/>
            <person name="Hoover H."/>
            <person name="Rothmann M."/>
            <person name="Lasken R.S."/>
            <person name="Yates J.R.III."/>
            <person name="Reinhardt R."/>
            <person name="Kube M."/>
            <person name="Burkart M.D."/>
            <person name="Allen E.E."/>
            <person name="Dorrestein P.C."/>
            <person name="Gerwick W.H."/>
            <person name="Gerwick L."/>
        </authorList>
    </citation>
    <scope>NUCLEOTIDE SEQUENCE [LARGE SCALE GENOMIC DNA]</scope>
    <source>
        <strain evidence="2">3L</strain>
    </source>
</reference>
<name>F4XZI3_9CYAN</name>
<keyword evidence="2" id="KW-1185">Reference proteome</keyword>
<dbReference type="Proteomes" id="UP000003959">
    <property type="component" value="Unassembled WGS sequence"/>
</dbReference>
<proteinExistence type="predicted"/>
<gene>
    <name evidence="1" type="ORF">LYNGBM3L_57590</name>
</gene>
<sequence>MPSKVLGQFLDLSDPLPTLHELPPVINPTVGSA</sequence>